<dbReference type="SMART" id="SM01134">
    <property type="entry name" value="DeoRC"/>
    <property type="match status" value="1"/>
</dbReference>
<dbReference type="InterPro" id="IPR037171">
    <property type="entry name" value="NagB/RpiA_transferase-like"/>
</dbReference>
<dbReference type="InterPro" id="IPR050313">
    <property type="entry name" value="Carb_Metab_HTH_regulators"/>
</dbReference>
<feature type="domain" description="HTH deoR-type" evidence="4">
    <location>
        <begin position="2"/>
        <end position="57"/>
    </location>
</feature>
<organism evidence="5 6">
    <name type="scientific">Carnobacterium maltaromaticum</name>
    <name type="common">Carnobacterium piscicola</name>
    <dbReference type="NCBI Taxonomy" id="2751"/>
    <lineage>
        <taxon>Bacteria</taxon>
        <taxon>Bacillati</taxon>
        <taxon>Bacillota</taxon>
        <taxon>Bacilli</taxon>
        <taxon>Lactobacillales</taxon>
        <taxon>Carnobacteriaceae</taxon>
        <taxon>Carnobacterium</taxon>
    </lineage>
</organism>
<dbReference type="PROSITE" id="PS51000">
    <property type="entry name" value="HTH_DEOR_2"/>
    <property type="match status" value="1"/>
</dbReference>
<dbReference type="PRINTS" id="PR00037">
    <property type="entry name" value="HTHLACR"/>
</dbReference>
<evidence type="ECO:0000259" key="4">
    <source>
        <dbReference type="PROSITE" id="PS51000"/>
    </source>
</evidence>
<dbReference type="InterPro" id="IPR001034">
    <property type="entry name" value="DeoR_HTH"/>
</dbReference>
<dbReference type="GO" id="GO:0003700">
    <property type="term" value="F:DNA-binding transcription factor activity"/>
    <property type="evidence" value="ECO:0007669"/>
    <property type="project" value="InterPro"/>
</dbReference>
<dbReference type="AlphaFoldDB" id="A0AAW9JV22"/>
<dbReference type="Proteomes" id="UP001290462">
    <property type="component" value="Unassembled WGS sequence"/>
</dbReference>
<evidence type="ECO:0000313" key="6">
    <source>
        <dbReference type="Proteomes" id="UP001290462"/>
    </source>
</evidence>
<name>A0AAW9JV22_CARML</name>
<evidence type="ECO:0000256" key="1">
    <source>
        <dbReference type="ARBA" id="ARBA00023015"/>
    </source>
</evidence>
<evidence type="ECO:0000256" key="2">
    <source>
        <dbReference type="ARBA" id="ARBA00023125"/>
    </source>
</evidence>
<keyword evidence="1" id="KW-0805">Transcription regulation</keyword>
<dbReference type="Pfam" id="PF00455">
    <property type="entry name" value="DeoRC"/>
    <property type="match status" value="1"/>
</dbReference>
<evidence type="ECO:0000313" key="5">
    <source>
        <dbReference type="EMBL" id="MDZ5758449.1"/>
    </source>
</evidence>
<dbReference type="PROSITE" id="PS00894">
    <property type="entry name" value="HTH_DEOR_1"/>
    <property type="match status" value="1"/>
</dbReference>
<dbReference type="InterPro" id="IPR036390">
    <property type="entry name" value="WH_DNA-bd_sf"/>
</dbReference>
<dbReference type="Gene3D" id="1.10.10.10">
    <property type="entry name" value="Winged helix-like DNA-binding domain superfamily/Winged helix DNA-binding domain"/>
    <property type="match status" value="1"/>
</dbReference>
<dbReference type="PANTHER" id="PTHR30363:SF60">
    <property type="entry name" value="HTH-TYPE TRANSCRIPTIONAL REGULATOR IOLR"/>
    <property type="match status" value="1"/>
</dbReference>
<keyword evidence="3" id="KW-0804">Transcription</keyword>
<dbReference type="SUPFAM" id="SSF46785">
    <property type="entry name" value="Winged helix' DNA-binding domain"/>
    <property type="match status" value="1"/>
</dbReference>
<dbReference type="Pfam" id="PF08220">
    <property type="entry name" value="HTH_DeoR"/>
    <property type="match status" value="1"/>
</dbReference>
<dbReference type="PANTHER" id="PTHR30363">
    <property type="entry name" value="HTH-TYPE TRANSCRIPTIONAL REGULATOR SRLR-RELATED"/>
    <property type="match status" value="1"/>
</dbReference>
<dbReference type="GO" id="GO:0003677">
    <property type="term" value="F:DNA binding"/>
    <property type="evidence" value="ECO:0007669"/>
    <property type="project" value="UniProtKB-KW"/>
</dbReference>
<dbReference type="SUPFAM" id="SSF100950">
    <property type="entry name" value="NagB/RpiA/CoA transferase-like"/>
    <property type="match status" value="1"/>
</dbReference>
<protein>
    <submittedName>
        <fullName evidence="5">DeoR/GlpR family DNA-binding transcription regulator</fullName>
    </submittedName>
</protein>
<sequence>MKMKRIQKIEEYIQEHKHVSLNELCTYFNVSKNTIRRDIQYLETEGLLEKVYGGVIAANSQLIPFESRTIENKLQKELIAAKAASLIEENDLIFIDSGTTTSHLLDSVSPAIHFTVLTNNLDIINSAATMTNINLVVVGTTFKRRTRSFVELSEETFLSRYNINKAFMAATGVSIAHGLTNSDPLEYEIKKWISAKTNQLYLLADLTKFDKSTLLTYLELSNIDGLITTNMLPHEYQHFCKQHHIPIYYPLT</sequence>
<dbReference type="EMBL" id="JAVBVO010000003">
    <property type="protein sequence ID" value="MDZ5758449.1"/>
    <property type="molecule type" value="Genomic_DNA"/>
</dbReference>
<dbReference type="InterPro" id="IPR018356">
    <property type="entry name" value="Tscrpt_reg_HTH_DeoR_CS"/>
</dbReference>
<dbReference type="SMART" id="SM00420">
    <property type="entry name" value="HTH_DEOR"/>
    <property type="match status" value="1"/>
</dbReference>
<reference evidence="5" key="1">
    <citation type="submission" date="2023-08" db="EMBL/GenBank/DDBJ databases">
        <title>Genomic characterization of piscicolin 126 produced by Carnobacterium maltaromaticum CM22 strain isolated from salmon (Salmo salar).</title>
        <authorList>
            <person name="Gonzalez-Gragera E."/>
            <person name="Garcia-Lopez J.D."/>
            <person name="Teso-Perez C."/>
            <person name="Gimenez-Hernandez I."/>
            <person name="Peralta-Sanchez J.M."/>
            <person name="Valdivia E."/>
            <person name="Montalban-Lopez M."/>
            <person name="Martin-Platero A.M."/>
            <person name="Banos A."/>
            <person name="Martinez-Bueno M."/>
        </authorList>
    </citation>
    <scope>NUCLEOTIDE SEQUENCE</scope>
    <source>
        <strain evidence="5">CM22</strain>
    </source>
</reference>
<accession>A0AAW9JV22</accession>
<proteinExistence type="predicted"/>
<dbReference type="InterPro" id="IPR036388">
    <property type="entry name" value="WH-like_DNA-bd_sf"/>
</dbReference>
<evidence type="ECO:0000256" key="3">
    <source>
        <dbReference type="ARBA" id="ARBA00023163"/>
    </source>
</evidence>
<dbReference type="InterPro" id="IPR014036">
    <property type="entry name" value="DeoR-like_C"/>
</dbReference>
<comment type="caution">
    <text evidence="5">The sequence shown here is derived from an EMBL/GenBank/DDBJ whole genome shotgun (WGS) entry which is preliminary data.</text>
</comment>
<keyword evidence="2 5" id="KW-0238">DNA-binding</keyword>
<dbReference type="RefSeq" id="WP_010050754.1">
    <property type="nucleotide sequence ID" value="NZ_BJOJ01000011.1"/>
</dbReference>
<gene>
    <name evidence="5" type="ORF">RAK27_07205</name>
</gene>